<keyword evidence="1" id="KW-0433">Leucine-rich repeat</keyword>
<protein>
    <recommendedName>
        <fullName evidence="3">Disease resistance R13L4/SHOC-2-like LRR domain-containing protein</fullName>
    </recommendedName>
</protein>
<dbReference type="PROSITE" id="PS51257">
    <property type="entry name" value="PROKAR_LIPOPROTEIN"/>
    <property type="match status" value="1"/>
</dbReference>
<dbReference type="AlphaFoldDB" id="A0A1F5SIX5"/>
<dbReference type="InterPro" id="IPR003591">
    <property type="entry name" value="Leu-rich_rpt_typical-subtyp"/>
</dbReference>
<dbReference type="InterPro" id="IPR032675">
    <property type="entry name" value="LRR_dom_sf"/>
</dbReference>
<organism evidence="4 5">
    <name type="scientific">Candidatus Falkowbacteria bacterium RIFOXYA2_FULL_47_19</name>
    <dbReference type="NCBI Taxonomy" id="1797994"/>
    <lineage>
        <taxon>Bacteria</taxon>
        <taxon>Candidatus Falkowiibacteriota</taxon>
    </lineage>
</organism>
<evidence type="ECO:0000259" key="3">
    <source>
        <dbReference type="Pfam" id="PF23598"/>
    </source>
</evidence>
<dbReference type="EMBL" id="MFGB01000016">
    <property type="protein sequence ID" value="OGF26241.1"/>
    <property type="molecule type" value="Genomic_DNA"/>
</dbReference>
<evidence type="ECO:0000256" key="2">
    <source>
        <dbReference type="ARBA" id="ARBA00022737"/>
    </source>
</evidence>
<name>A0A1F5SIX5_9BACT</name>
<dbReference type="Gene3D" id="3.80.10.10">
    <property type="entry name" value="Ribonuclease Inhibitor"/>
    <property type="match status" value="1"/>
</dbReference>
<dbReference type="InterPro" id="IPR001611">
    <property type="entry name" value="Leu-rich_rpt"/>
</dbReference>
<dbReference type="InterPro" id="IPR055414">
    <property type="entry name" value="LRR_R13L4/SHOC2-like"/>
</dbReference>
<feature type="domain" description="Disease resistance R13L4/SHOC-2-like LRR" evidence="3">
    <location>
        <begin position="61"/>
        <end position="138"/>
    </location>
</feature>
<accession>A0A1F5SIX5</accession>
<dbReference type="SMART" id="SM00369">
    <property type="entry name" value="LRR_TYP"/>
    <property type="match status" value="2"/>
</dbReference>
<dbReference type="STRING" id="1797994.A2227_03070"/>
<comment type="caution">
    <text evidence="4">The sequence shown here is derived from an EMBL/GenBank/DDBJ whole genome shotgun (WGS) entry which is preliminary data.</text>
</comment>
<dbReference type="InterPro" id="IPR050216">
    <property type="entry name" value="LRR_domain-containing"/>
</dbReference>
<dbReference type="FunFam" id="3.80.10.10:FF:000383">
    <property type="entry name" value="Leucine-rich repeat receptor protein kinase EMS1"/>
    <property type="match status" value="1"/>
</dbReference>
<evidence type="ECO:0000313" key="5">
    <source>
        <dbReference type="Proteomes" id="UP000178367"/>
    </source>
</evidence>
<dbReference type="SUPFAM" id="SSF52058">
    <property type="entry name" value="L domain-like"/>
    <property type="match status" value="1"/>
</dbReference>
<dbReference type="PROSITE" id="PS51450">
    <property type="entry name" value="LRR"/>
    <property type="match status" value="1"/>
</dbReference>
<dbReference type="GO" id="GO:0005737">
    <property type="term" value="C:cytoplasm"/>
    <property type="evidence" value="ECO:0007669"/>
    <property type="project" value="TreeGrafter"/>
</dbReference>
<dbReference type="PANTHER" id="PTHR48051:SF1">
    <property type="entry name" value="RAS SUPPRESSOR PROTEIN 1"/>
    <property type="match status" value="1"/>
</dbReference>
<gene>
    <name evidence="4" type="ORF">A2227_03070</name>
</gene>
<dbReference type="PRINTS" id="PR00019">
    <property type="entry name" value="LEURICHRPT"/>
</dbReference>
<reference evidence="4 5" key="1">
    <citation type="journal article" date="2016" name="Nat. Commun.">
        <title>Thousands of microbial genomes shed light on interconnected biogeochemical processes in an aquifer system.</title>
        <authorList>
            <person name="Anantharaman K."/>
            <person name="Brown C.T."/>
            <person name="Hug L.A."/>
            <person name="Sharon I."/>
            <person name="Castelle C.J."/>
            <person name="Probst A.J."/>
            <person name="Thomas B.C."/>
            <person name="Singh A."/>
            <person name="Wilkins M.J."/>
            <person name="Karaoz U."/>
            <person name="Brodie E.L."/>
            <person name="Williams K.H."/>
            <person name="Hubbard S.S."/>
            <person name="Banfield J.F."/>
        </authorList>
    </citation>
    <scope>NUCLEOTIDE SEQUENCE [LARGE SCALE GENOMIC DNA]</scope>
</reference>
<sequence length="160" mass="17570">MKKIFLTMIAIGLITTGCAQKPVNIENYDKPTAKEGPGDIIDLSGQRLEKIPEYVFSANNLHELDISRNRLTGAIQAEIGHLKNLRVLKAGDNQMTGVPAEIGRLEKLEVLDLSNNRLTGLPHELGNLKNLKTLDISGNDYSEADLNIIEQNLTGVNIVK</sequence>
<proteinExistence type="predicted"/>
<dbReference type="Pfam" id="PF23598">
    <property type="entry name" value="LRR_14"/>
    <property type="match status" value="1"/>
</dbReference>
<evidence type="ECO:0000256" key="1">
    <source>
        <dbReference type="ARBA" id="ARBA00022614"/>
    </source>
</evidence>
<keyword evidence="2" id="KW-0677">Repeat</keyword>
<dbReference type="PANTHER" id="PTHR48051">
    <property type="match status" value="1"/>
</dbReference>
<evidence type="ECO:0000313" key="4">
    <source>
        <dbReference type="EMBL" id="OGF26241.1"/>
    </source>
</evidence>
<dbReference type="Proteomes" id="UP000178367">
    <property type="component" value="Unassembled WGS sequence"/>
</dbReference>